<evidence type="ECO:0000256" key="2">
    <source>
        <dbReference type="ARBA" id="ARBA00023015"/>
    </source>
</evidence>
<gene>
    <name evidence="7" type="primary">LOC114913049</name>
</gene>
<feature type="domain" description="Myb-like" evidence="5">
    <location>
        <begin position="6"/>
        <end position="54"/>
    </location>
</feature>
<dbReference type="SMART" id="SM00717">
    <property type="entry name" value="SANT"/>
    <property type="match status" value="1"/>
</dbReference>
<dbReference type="InterPro" id="IPR044636">
    <property type="entry name" value="RADIALIS-like"/>
</dbReference>
<evidence type="ECO:0000313" key="6">
    <source>
        <dbReference type="Proteomes" id="UP000504607"/>
    </source>
</evidence>
<protein>
    <submittedName>
        <fullName evidence="7">Protein RADIALIS-like 1</fullName>
    </submittedName>
</protein>
<sequence>MASSVSWTATEDKKFERALAIHDQDTPDRWEKVAAMVGGGKSAADVKRHYDLLIEDVQRIESGNVPFPNYRTTNRYANGF</sequence>
<dbReference type="InterPro" id="IPR009057">
    <property type="entry name" value="Homeodomain-like_sf"/>
</dbReference>
<keyword evidence="3" id="KW-0804">Transcription</keyword>
<accession>A0A8N4EZF2</accession>
<dbReference type="GO" id="GO:0005634">
    <property type="term" value="C:nucleus"/>
    <property type="evidence" value="ECO:0007669"/>
    <property type="project" value="UniProtKB-SubCell"/>
</dbReference>
<evidence type="ECO:0000313" key="7">
    <source>
        <dbReference type="RefSeq" id="XP_029117421.1"/>
    </source>
</evidence>
<dbReference type="AlphaFoldDB" id="A0A8N4EZF2"/>
<reference evidence="7" key="1">
    <citation type="submission" date="2025-08" db="UniProtKB">
        <authorList>
            <consortium name="RefSeq"/>
        </authorList>
    </citation>
    <scope>IDENTIFICATION</scope>
</reference>
<dbReference type="PROSITE" id="PS50090">
    <property type="entry name" value="MYB_LIKE"/>
    <property type="match status" value="1"/>
</dbReference>
<dbReference type="OrthoDB" id="118550at2759"/>
<dbReference type="InterPro" id="IPR001005">
    <property type="entry name" value="SANT/Myb"/>
</dbReference>
<dbReference type="GeneID" id="114913049"/>
<dbReference type="CDD" id="cd00167">
    <property type="entry name" value="SANT"/>
    <property type="match status" value="1"/>
</dbReference>
<dbReference type="PANTHER" id="PTHR43952">
    <property type="entry name" value="MYB FAMILY TRANSCRIPTION FACTOR-RELATED"/>
    <property type="match status" value="1"/>
</dbReference>
<evidence type="ECO:0000259" key="5">
    <source>
        <dbReference type="PROSITE" id="PS50090"/>
    </source>
</evidence>
<keyword evidence="4" id="KW-0539">Nucleus</keyword>
<dbReference type="RefSeq" id="XP_029117421.1">
    <property type="nucleotide sequence ID" value="XM_029261588.1"/>
</dbReference>
<dbReference type="FunFam" id="1.10.10.60:FF:000154">
    <property type="entry name" value="Transcription factor SRM1"/>
    <property type="match status" value="1"/>
</dbReference>
<dbReference type="Gene3D" id="1.10.10.60">
    <property type="entry name" value="Homeodomain-like"/>
    <property type="match status" value="1"/>
</dbReference>
<proteinExistence type="predicted"/>
<evidence type="ECO:0000256" key="1">
    <source>
        <dbReference type="ARBA" id="ARBA00004123"/>
    </source>
</evidence>
<organism evidence="6 7">
    <name type="scientific">Elaeis guineensis var. tenera</name>
    <name type="common">Oil palm</name>
    <dbReference type="NCBI Taxonomy" id="51953"/>
    <lineage>
        <taxon>Eukaryota</taxon>
        <taxon>Viridiplantae</taxon>
        <taxon>Streptophyta</taxon>
        <taxon>Embryophyta</taxon>
        <taxon>Tracheophyta</taxon>
        <taxon>Spermatophyta</taxon>
        <taxon>Magnoliopsida</taxon>
        <taxon>Liliopsida</taxon>
        <taxon>Arecaceae</taxon>
        <taxon>Arecoideae</taxon>
        <taxon>Cocoseae</taxon>
        <taxon>Elaeidinae</taxon>
        <taxon>Elaeis</taxon>
    </lineage>
</organism>
<dbReference type="GO" id="GO:0003700">
    <property type="term" value="F:DNA-binding transcription factor activity"/>
    <property type="evidence" value="ECO:0007669"/>
    <property type="project" value="InterPro"/>
</dbReference>
<dbReference type="Proteomes" id="UP000504607">
    <property type="component" value="Unplaced"/>
</dbReference>
<dbReference type="SUPFAM" id="SSF46689">
    <property type="entry name" value="Homeodomain-like"/>
    <property type="match status" value="1"/>
</dbReference>
<evidence type="ECO:0000256" key="4">
    <source>
        <dbReference type="ARBA" id="ARBA00023242"/>
    </source>
</evidence>
<keyword evidence="6" id="KW-1185">Reference proteome</keyword>
<name>A0A8N4EZF2_ELAGV</name>
<evidence type="ECO:0000256" key="3">
    <source>
        <dbReference type="ARBA" id="ARBA00023163"/>
    </source>
</evidence>
<dbReference type="Pfam" id="PF00249">
    <property type="entry name" value="Myb_DNA-binding"/>
    <property type="match status" value="1"/>
</dbReference>
<dbReference type="PANTHER" id="PTHR43952:SF75">
    <property type="entry name" value="PROTEIN RADIALIS-LIKE 6"/>
    <property type="match status" value="1"/>
</dbReference>
<dbReference type="KEGG" id="egu:114913049"/>
<comment type="subcellular location">
    <subcellularLocation>
        <location evidence="1">Nucleus</location>
    </subcellularLocation>
</comment>
<keyword evidence="2" id="KW-0805">Transcription regulation</keyword>